<name>A0AAN7UWE9_9PEZI</name>
<keyword evidence="3" id="KW-1185">Reference proteome</keyword>
<protein>
    <submittedName>
        <fullName evidence="2">Uncharacterized protein</fullName>
    </submittedName>
</protein>
<feature type="compositionally biased region" description="Basic residues" evidence="1">
    <location>
        <begin position="107"/>
        <end position="118"/>
    </location>
</feature>
<accession>A0AAN7UWE9</accession>
<organism evidence="2 3">
    <name type="scientific">Xylaria bambusicola</name>
    <dbReference type="NCBI Taxonomy" id="326684"/>
    <lineage>
        <taxon>Eukaryota</taxon>
        <taxon>Fungi</taxon>
        <taxon>Dikarya</taxon>
        <taxon>Ascomycota</taxon>
        <taxon>Pezizomycotina</taxon>
        <taxon>Sordariomycetes</taxon>
        <taxon>Xylariomycetidae</taxon>
        <taxon>Xylariales</taxon>
        <taxon>Xylariaceae</taxon>
        <taxon>Xylaria</taxon>
    </lineage>
</organism>
<dbReference type="EMBL" id="JAWHQM010000043">
    <property type="protein sequence ID" value="KAK5634578.1"/>
    <property type="molecule type" value="Genomic_DNA"/>
</dbReference>
<sequence length="118" mass="13303">MQLVSIHSADEKRSLAWRMHNTEARKYQLFPKERQLPPVTAAKPLDLDQAHVTVMGQCSDKSDKPGLSNGLLLRIKEHNLTRRRKVSVPELGPMTTVQEVSMDSRKPSSKHSKGYAPC</sequence>
<evidence type="ECO:0000313" key="3">
    <source>
        <dbReference type="Proteomes" id="UP001305414"/>
    </source>
</evidence>
<dbReference type="Proteomes" id="UP001305414">
    <property type="component" value="Unassembled WGS sequence"/>
</dbReference>
<proteinExistence type="predicted"/>
<dbReference type="AlphaFoldDB" id="A0AAN7UWE9"/>
<gene>
    <name evidence="2" type="ORF">RRF57_010291</name>
</gene>
<evidence type="ECO:0000313" key="2">
    <source>
        <dbReference type="EMBL" id="KAK5634578.1"/>
    </source>
</evidence>
<evidence type="ECO:0000256" key="1">
    <source>
        <dbReference type="SAM" id="MobiDB-lite"/>
    </source>
</evidence>
<reference evidence="2 3" key="1">
    <citation type="submission" date="2023-10" db="EMBL/GenBank/DDBJ databases">
        <title>Draft genome sequence of Xylaria bambusicola isolate GMP-LS, the root and basal stem rot pathogen of sugarcane in Indonesia.</title>
        <authorList>
            <person name="Selvaraj P."/>
            <person name="Muralishankar V."/>
            <person name="Muruganantham S."/>
            <person name="Sp S."/>
            <person name="Haryani S."/>
            <person name="Lau K.J.X."/>
            <person name="Naqvi N.I."/>
        </authorList>
    </citation>
    <scope>NUCLEOTIDE SEQUENCE [LARGE SCALE GENOMIC DNA]</scope>
    <source>
        <strain evidence="2">GMP-LS</strain>
    </source>
</reference>
<comment type="caution">
    <text evidence="2">The sequence shown here is derived from an EMBL/GenBank/DDBJ whole genome shotgun (WGS) entry which is preliminary data.</text>
</comment>
<feature type="region of interest" description="Disordered" evidence="1">
    <location>
        <begin position="90"/>
        <end position="118"/>
    </location>
</feature>